<dbReference type="RefSeq" id="WP_381798197.1">
    <property type="nucleotide sequence ID" value="NZ_JBHYTS010000004.1"/>
</dbReference>
<protein>
    <submittedName>
        <fullName evidence="1">Uncharacterized protein</fullName>
    </submittedName>
</protein>
<dbReference type="Proteomes" id="UP001599756">
    <property type="component" value="Unassembled WGS sequence"/>
</dbReference>
<sequence length="143" mass="15736">MSLTHVILSSGRSLALAELRLSSTYGGLLEGYPCAIVNDMKIKGLMNTAEKAFPRTPVHLIPPLREYPDQYAGAFGPVEVLPPVACVGAFHSTTVSPDHDPVLYRSFLTVVWFQATPRIPTDCTAEQPLRDLPWEDLAEDDEL</sequence>
<proteinExistence type="predicted"/>
<keyword evidence="2" id="KW-1185">Reference proteome</keyword>
<dbReference type="EMBL" id="JBHYTS010000004">
    <property type="protein sequence ID" value="MFE1749768.1"/>
    <property type="molecule type" value="Genomic_DNA"/>
</dbReference>
<evidence type="ECO:0000313" key="2">
    <source>
        <dbReference type="Proteomes" id="UP001599756"/>
    </source>
</evidence>
<evidence type="ECO:0000313" key="1">
    <source>
        <dbReference type="EMBL" id="MFE1749768.1"/>
    </source>
</evidence>
<name>A0ABW6GZP8_9ACTN</name>
<gene>
    <name evidence="1" type="ORF">ACFW88_04350</name>
</gene>
<accession>A0ABW6GZP8</accession>
<reference evidence="1 2" key="1">
    <citation type="submission" date="2024-09" db="EMBL/GenBank/DDBJ databases">
        <title>The Natural Products Discovery Center: Release of the First 8490 Sequenced Strains for Exploring Actinobacteria Biosynthetic Diversity.</title>
        <authorList>
            <person name="Kalkreuter E."/>
            <person name="Kautsar S.A."/>
            <person name="Yang D."/>
            <person name="Bader C.D."/>
            <person name="Teijaro C.N."/>
            <person name="Fluegel L."/>
            <person name="Davis C.M."/>
            <person name="Simpson J.R."/>
            <person name="Lauterbach L."/>
            <person name="Steele A.D."/>
            <person name="Gui C."/>
            <person name="Meng S."/>
            <person name="Li G."/>
            <person name="Viehrig K."/>
            <person name="Ye F."/>
            <person name="Su P."/>
            <person name="Kiefer A.F."/>
            <person name="Nichols A."/>
            <person name="Cepeda A.J."/>
            <person name="Yan W."/>
            <person name="Fan B."/>
            <person name="Jiang Y."/>
            <person name="Adhikari A."/>
            <person name="Zheng C.-J."/>
            <person name="Schuster L."/>
            <person name="Cowan T.M."/>
            <person name="Smanski M.J."/>
            <person name="Chevrette M.G."/>
            <person name="De Carvalho L.P.S."/>
            <person name="Shen B."/>
        </authorList>
    </citation>
    <scope>NUCLEOTIDE SEQUENCE [LARGE SCALE GENOMIC DNA]</scope>
    <source>
        <strain evidence="1 2">NPDC059500</strain>
    </source>
</reference>
<comment type="caution">
    <text evidence="1">The sequence shown here is derived from an EMBL/GenBank/DDBJ whole genome shotgun (WGS) entry which is preliminary data.</text>
</comment>
<organism evidence="1 2">
    <name type="scientific">Streptomyces anandii</name>
    <dbReference type="NCBI Taxonomy" id="285454"/>
    <lineage>
        <taxon>Bacteria</taxon>
        <taxon>Bacillati</taxon>
        <taxon>Actinomycetota</taxon>
        <taxon>Actinomycetes</taxon>
        <taxon>Kitasatosporales</taxon>
        <taxon>Streptomycetaceae</taxon>
        <taxon>Streptomyces</taxon>
    </lineage>
</organism>